<dbReference type="SUPFAM" id="SSF81345">
    <property type="entry name" value="ABC transporter involved in vitamin B12 uptake, BtuC"/>
    <property type="match status" value="1"/>
</dbReference>
<feature type="transmembrane region" description="Helical" evidence="8">
    <location>
        <begin position="69"/>
        <end position="86"/>
    </location>
</feature>
<evidence type="ECO:0000256" key="6">
    <source>
        <dbReference type="RuleBase" id="RU003943"/>
    </source>
</evidence>
<keyword evidence="4 8" id="KW-1133">Transmembrane helix</keyword>
<feature type="transmembrane region" description="Helical" evidence="8">
    <location>
        <begin position="141"/>
        <end position="159"/>
    </location>
</feature>
<dbReference type="PANTHER" id="PTHR30477:SF0">
    <property type="entry name" value="METAL TRANSPORT SYSTEM MEMBRANE PROTEIN TM_0125-RELATED"/>
    <property type="match status" value="1"/>
</dbReference>
<feature type="transmembrane region" description="Helical" evidence="8">
    <location>
        <begin position="12"/>
        <end position="31"/>
    </location>
</feature>
<dbReference type="Gene3D" id="1.10.3470.10">
    <property type="entry name" value="ABC transporter involved in vitamin B12 uptake, BtuC"/>
    <property type="match status" value="1"/>
</dbReference>
<evidence type="ECO:0000256" key="8">
    <source>
        <dbReference type="SAM" id="Phobius"/>
    </source>
</evidence>
<feature type="transmembrane region" description="Helical" evidence="8">
    <location>
        <begin position="98"/>
        <end position="121"/>
    </location>
</feature>
<feature type="transmembrane region" description="Helical" evidence="8">
    <location>
        <begin position="38"/>
        <end position="57"/>
    </location>
</feature>
<comment type="similarity">
    <text evidence="2 6">Belongs to the ABC-3 integral membrane protein family.</text>
</comment>
<reference evidence="10" key="1">
    <citation type="journal article" date="2019" name="Int. J. Syst. Evol. Microbiol.">
        <title>The Global Catalogue of Microorganisms (GCM) 10K type strain sequencing project: providing services to taxonomists for standard genome sequencing and annotation.</title>
        <authorList>
            <consortium name="The Broad Institute Genomics Platform"/>
            <consortium name="The Broad Institute Genome Sequencing Center for Infectious Disease"/>
            <person name="Wu L."/>
            <person name="Ma J."/>
        </authorList>
    </citation>
    <scope>NUCLEOTIDE SEQUENCE [LARGE SCALE GENOMIC DNA]</scope>
    <source>
        <strain evidence="10">NBRC 112299</strain>
    </source>
</reference>
<comment type="subcellular location">
    <subcellularLocation>
        <location evidence="6">Cell membrane</location>
        <topology evidence="6">Multi-pass membrane protein</topology>
    </subcellularLocation>
    <subcellularLocation>
        <location evidence="1">Membrane</location>
        <topology evidence="1">Multi-pass membrane protein</topology>
    </subcellularLocation>
</comment>
<dbReference type="Pfam" id="PF00950">
    <property type="entry name" value="ABC-3"/>
    <property type="match status" value="1"/>
</dbReference>
<evidence type="ECO:0000256" key="5">
    <source>
        <dbReference type="ARBA" id="ARBA00023136"/>
    </source>
</evidence>
<evidence type="ECO:0000313" key="9">
    <source>
        <dbReference type="EMBL" id="GMA34183.1"/>
    </source>
</evidence>
<dbReference type="InterPro" id="IPR037294">
    <property type="entry name" value="ABC_BtuC-like"/>
</dbReference>
<evidence type="ECO:0008006" key="11">
    <source>
        <dbReference type="Google" id="ProtNLM"/>
    </source>
</evidence>
<dbReference type="InterPro" id="IPR001626">
    <property type="entry name" value="ABC_TroCD"/>
</dbReference>
<feature type="region of interest" description="Disordered" evidence="7">
    <location>
        <begin position="203"/>
        <end position="288"/>
    </location>
</feature>
<evidence type="ECO:0000256" key="2">
    <source>
        <dbReference type="ARBA" id="ARBA00008034"/>
    </source>
</evidence>
<name>A0ABQ6IAT2_9MICO</name>
<protein>
    <recommendedName>
        <fullName evidence="11">Zinc transport system permease protein</fullName>
    </recommendedName>
</protein>
<proteinExistence type="inferred from homology"/>
<evidence type="ECO:0000256" key="7">
    <source>
        <dbReference type="SAM" id="MobiDB-lite"/>
    </source>
</evidence>
<keyword evidence="6" id="KW-0813">Transport</keyword>
<dbReference type="Proteomes" id="UP001157125">
    <property type="component" value="Unassembled WGS sequence"/>
</dbReference>
<evidence type="ECO:0000313" key="10">
    <source>
        <dbReference type="Proteomes" id="UP001157125"/>
    </source>
</evidence>
<feature type="compositionally biased region" description="Basic and acidic residues" evidence="7">
    <location>
        <begin position="203"/>
        <end position="214"/>
    </location>
</feature>
<feature type="transmembrane region" description="Helical" evidence="8">
    <location>
        <begin position="171"/>
        <end position="192"/>
    </location>
</feature>
<comment type="caution">
    <text evidence="9">The sequence shown here is derived from an EMBL/GenBank/DDBJ whole genome shotgun (WGS) entry which is preliminary data.</text>
</comment>
<organism evidence="9 10">
    <name type="scientific">Demequina litorisediminis</name>
    <dbReference type="NCBI Taxonomy" id="1849022"/>
    <lineage>
        <taxon>Bacteria</taxon>
        <taxon>Bacillati</taxon>
        <taxon>Actinomycetota</taxon>
        <taxon>Actinomycetes</taxon>
        <taxon>Micrococcales</taxon>
        <taxon>Demequinaceae</taxon>
        <taxon>Demequina</taxon>
    </lineage>
</organism>
<evidence type="ECO:0000256" key="3">
    <source>
        <dbReference type="ARBA" id="ARBA00022692"/>
    </source>
</evidence>
<keyword evidence="10" id="KW-1185">Reference proteome</keyword>
<keyword evidence="3 6" id="KW-0812">Transmembrane</keyword>
<gene>
    <name evidence="9" type="ORF">GCM10025876_03870</name>
</gene>
<evidence type="ECO:0000256" key="1">
    <source>
        <dbReference type="ARBA" id="ARBA00004141"/>
    </source>
</evidence>
<keyword evidence="5 8" id="KW-0472">Membrane</keyword>
<accession>A0ABQ6IAT2</accession>
<dbReference type="EMBL" id="BSUN01000001">
    <property type="protein sequence ID" value="GMA34183.1"/>
    <property type="molecule type" value="Genomic_DNA"/>
</dbReference>
<dbReference type="PANTHER" id="PTHR30477">
    <property type="entry name" value="ABC-TRANSPORTER METAL-BINDING PROTEIN"/>
    <property type="match status" value="1"/>
</dbReference>
<feature type="compositionally biased region" description="Low complexity" evidence="7">
    <location>
        <begin position="218"/>
        <end position="288"/>
    </location>
</feature>
<sequence>MIDLMTDPLVQRMLLVALMVGATAPIVGTYLVHRRMSLLGDGIGHVALAGVAAGWLAGSWADLAQVDTLAIPGAILFAVAGAVVIERMRARGVAAADVIMAIMFYGGIASGVLLISVAGGSNANLMGYLFGSISTASWADVWVTVGLSALILVIGLGLRSALFAVTHDQEFAYSTGLPVAVLNMLVAVLAAYHRDRSDACGRCAARERPHDPAGGDRPGSSRGRSRAPWRSPWASASPCASPAWASRCSTTSSPAHSSWYSASSCTSWSPQAPASSNAAATAATRPDS</sequence>
<evidence type="ECO:0000256" key="4">
    <source>
        <dbReference type="ARBA" id="ARBA00022989"/>
    </source>
</evidence>